<name>A8IP93_AZOC5</name>
<organism evidence="1 2">
    <name type="scientific">Azorhizobium caulinodans (strain ATCC 43989 / DSM 5975 / JCM 20966 / LMG 6465 / NBRC 14845 / NCIMB 13405 / ORS 571)</name>
    <dbReference type="NCBI Taxonomy" id="438753"/>
    <lineage>
        <taxon>Bacteria</taxon>
        <taxon>Pseudomonadati</taxon>
        <taxon>Pseudomonadota</taxon>
        <taxon>Alphaproteobacteria</taxon>
        <taxon>Hyphomicrobiales</taxon>
        <taxon>Xanthobacteraceae</taxon>
        <taxon>Azorhizobium</taxon>
    </lineage>
</organism>
<accession>A8IP93</accession>
<reference evidence="2" key="2">
    <citation type="submission" date="2007-04" db="EMBL/GenBank/DDBJ databases">
        <title>Complete genome sequence of the nitrogen-fixing bacterium Azorhizobium caulinodans ORS571.</title>
        <authorList>
            <person name="Lee K.B."/>
            <person name="Backer P.D."/>
            <person name="Aono T."/>
            <person name="Liu C.T."/>
            <person name="Suzuki S."/>
            <person name="Suzuki T."/>
            <person name="Kaneko T."/>
            <person name="Yamada M."/>
            <person name="Tabata S."/>
            <person name="Kupfer D.M."/>
            <person name="Najar F.Z."/>
            <person name="Wiley G.B."/>
            <person name="Roe B."/>
            <person name="Binnewies T."/>
            <person name="Ussery D."/>
            <person name="Vereecke D."/>
            <person name="Gevers D."/>
            <person name="Holsters M."/>
            <person name="Oyaizu H."/>
        </authorList>
    </citation>
    <scope>NUCLEOTIDE SEQUENCE [LARGE SCALE GENOMIC DNA]</scope>
    <source>
        <strain evidence="2">ATCC 43989 / DSM 5975 / JCM 20966 / LMG 6465 / NBRC 14845 / NCIMB 13405 / ORS 571</strain>
    </source>
</reference>
<dbReference type="HOGENOM" id="CLU_2491133_0_0_5"/>
<reference evidence="1 2" key="6">
    <citation type="journal article" date="2011" name="Appl. Environ. Microbiol.">
        <title>Involvement of the azorhizobial chromosome partition gene (parA) in the onset of bacteroid differentiation during Sesbania rostrata stem nodule development.</title>
        <authorList>
            <person name="Liu CT."/>
            <person name="Lee KB."/>
            <person name="Wang YS."/>
            <person name="Peng MH."/>
            <person name="Lee KT."/>
            <person name="Suzuki S."/>
            <person name="Suzuki T."/>
            <person name="Oyaizu H."/>
        </authorList>
    </citation>
    <scope>NUCLEOTIDE SEQUENCE [LARGE SCALE GENOMIC DNA]</scope>
    <source>
        <strain evidence="2">ATCC 43989 / DSM 5975 / JCM 20966 / LMG 6465 / NBRC 14845 / NCIMB 13405 / ORS 571</strain>
    </source>
</reference>
<gene>
    <name evidence="1" type="ordered locus">AZC_3846</name>
</gene>
<evidence type="ECO:0000313" key="2">
    <source>
        <dbReference type="Proteomes" id="UP000000270"/>
    </source>
</evidence>
<dbReference type="AlphaFoldDB" id="A8IP93"/>
<dbReference type="Proteomes" id="UP000000270">
    <property type="component" value="Chromosome"/>
</dbReference>
<dbReference type="KEGG" id="azc:AZC_3846"/>
<reference evidence="1 2" key="1">
    <citation type="journal article" date="2007" name="Appl. Environ. Microbiol.">
        <title>Rhizobial factors required for stem nodule maturation and maintenance in Sesbania rostrata-Azorhizobium caulinodans ORS571 symbiosis.</title>
        <authorList>
            <person name="Suzuki S."/>
            <person name="Aono T."/>
            <person name="Lee KB."/>
            <person name="Suzuki T."/>
            <person name="Liu CT."/>
            <person name="Miwa H."/>
            <person name="Wakao S."/>
            <person name="Iki T."/>
            <person name="Oyaizu H."/>
        </authorList>
    </citation>
    <scope>NUCLEOTIDE SEQUENCE [LARGE SCALE GENOMIC DNA]</scope>
    <source>
        <strain evidence="2">ATCC 43989 / DSM 5975 / JCM 20966 / LMG 6465 / NBRC 14845 / NCIMB 13405 / ORS 571</strain>
    </source>
</reference>
<proteinExistence type="predicted"/>
<dbReference type="EMBL" id="AP009384">
    <property type="protein sequence ID" value="BAF89844.1"/>
    <property type="molecule type" value="Genomic_DNA"/>
</dbReference>
<evidence type="ECO:0000313" key="1">
    <source>
        <dbReference type="EMBL" id="BAF89844.1"/>
    </source>
</evidence>
<protein>
    <submittedName>
        <fullName evidence="1">Putative transposase</fullName>
    </submittedName>
</protein>
<dbReference type="eggNOG" id="COG2801">
    <property type="taxonomic scope" value="Bacteria"/>
</dbReference>
<reference evidence="1 2" key="4">
    <citation type="journal article" date="2009" name="Appl. Environ. Microbiol.">
        <title>Comparative genome-wide transcriptional profiling of Azorhizobium caulinodans ORS571 grown under free-living and symbiotic conditions.</title>
        <authorList>
            <person name="Tsukada S."/>
            <person name="Aono T."/>
            <person name="Akiba N."/>
            <person name="Lee KB."/>
            <person name="Liu CT."/>
            <person name="Toyazaki H."/>
            <person name="Oyaizu H."/>
        </authorList>
    </citation>
    <scope>NUCLEOTIDE SEQUENCE [LARGE SCALE GENOMIC DNA]</scope>
    <source>
        <strain evidence="2">ATCC 43989 / DSM 5975 / JCM 20966 / LMG 6465 / NBRC 14845 / NCIMB 13405 / ORS 571</strain>
    </source>
</reference>
<reference evidence="1 2" key="3">
    <citation type="journal article" date="2008" name="BMC Genomics">
        <title>The genome of the versatile nitrogen fixer Azorhizobium caulinodans ORS571.</title>
        <authorList>
            <person name="Lee KB."/>
            <person name="Backer P.D."/>
            <person name="Aono T."/>
            <person name="Liu CT."/>
            <person name="Suzuki S."/>
            <person name="Suzuki T."/>
            <person name="Kaneko T."/>
            <person name="Yamada M."/>
            <person name="Tabata S."/>
            <person name="Kupfer D.M."/>
            <person name="Najar F.Z."/>
            <person name="Wiley G.B."/>
            <person name="Roe B."/>
            <person name="Binnewies T.T."/>
            <person name="Ussery D.W."/>
            <person name="D'Haeze W."/>
            <person name="Herder J.D."/>
            <person name="Gevers D."/>
            <person name="Vereecke D."/>
            <person name="Holsters M."/>
            <person name="Oyaizu H."/>
        </authorList>
    </citation>
    <scope>NUCLEOTIDE SEQUENCE [LARGE SCALE GENOMIC DNA]</scope>
    <source>
        <strain evidence="2">ATCC 43989 / DSM 5975 / JCM 20966 / LMG 6465 / NBRC 14845 / NCIMB 13405 / ORS 571</strain>
    </source>
</reference>
<sequence>MLDEFARECLAIRIERKPNSTAVIDVLTDLFVLRACRAISVPTMAGVHRQGGAELDHGSQGQDGLDRALLVVGEGLLRELQLQAPG</sequence>
<keyword evidence="2" id="KW-1185">Reference proteome</keyword>
<reference evidence="1 2" key="5">
    <citation type="journal article" date="2010" name="Appl. Environ. Microbiol.">
        <title>phrR-like gene praR of Azorhizobium caulinodans ORS571 is essential for symbiosis with Sesbania rostrata and is involved in expression of reb genes.</title>
        <authorList>
            <person name="Akiba N."/>
            <person name="Aono T."/>
            <person name="Toyazaki H."/>
            <person name="Sato S."/>
            <person name="Oyaizu H."/>
        </authorList>
    </citation>
    <scope>NUCLEOTIDE SEQUENCE [LARGE SCALE GENOMIC DNA]</scope>
    <source>
        <strain evidence="2">ATCC 43989 / DSM 5975 / JCM 20966 / LMG 6465 / NBRC 14845 / NCIMB 13405 / ORS 571</strain>
    </source>
</reference>